<keyword evidence="1" id="KW-0812">Transmembrane</keyword>
<sequence>MFLHSDYSESQFIWRGVIVLITIILLGVVVAEKQLNGLTQREQVVQSFNLARNEQGTYTVYFLGFHKKLRALYGFGRITGSRQAMCLEAGNDKITIPLVLYFDLKFITAAGNVWFQQFETEALKTGKYFMACFQSLYTTGILFYHMLVHLVITPS</sequence>
<keyword evidence="1" id="KW-0472">Membrane</keyword>
<evidence type="ECO:0000313" key="2">
    <source>
        <dbReference type="EMBL" id="VBB06104.1"/>
    </source>
</evidence>
<accession>A0A498R3W8</accession>
<keyword evidence="1" id="KW-1133">Transmembrane helix</keyword>
<dbReference type="OrthoDB" id="1681756at2"/>
<gene>
    <name evidence="2" type="ORF">LUCI_1319</name>
</gene>
<dbReference type="EMBL" id="UPPP01000061">
    <property type="protein sequence ID" value="VBB06104.1"/>
    <property type="molecule type" value="Genomic_DNA"/>
</dbReference>
<feature type="transmembrane region" description="Helical" evidence="1">
    <location>
        <begin position="12"/>
        <end position="31"/>
    </location>
</feature>
<keyword evidence="3" id="KW-1185">Reference proteome</keyword>
<evidence type="ECO:0000256" key="1">
    <source>
        <dbReference type="SAM" id="Phobius"/>
    </source>
</evidence>
<reference evidence="2 3" key="1">
    <citation type="submission" date="2018-06" db="EMBL/GenBank/DDBJ databases">
        <authorList>
            <person name="Strepis N."/>
        </authorList>
    </citation>
    <scope>NUCLEOTIDE SEQUENCE [LARGE SCALE GENOMIC DNA]</scope>
    <source>
        <strain evidence="2">LUCI</strain>
    </source>
</reference>
<feature type="transmembrane region" description="Helical" evidence="1">
    <location>
        <begin position="128"/>
        <end position="152"/>
    </location>
</feature>
<dbReference type="Proteomes" id="UP000277811">
    <property type="component" value="Unassembled WGS sequence"/>
</dbReference>
<evidence type="ECO:0000313" key="3">
    <source>
        <dbReference type="Proteomes" id="UP000277811"/>
    </source>
</evidence>
<name>A0A498R3W8_9FIRM</name>
<proteinExistence type="predicted"/>
<protein>
    <submittedName>
        <fullName evidence="2">Uncharacterized protein</fullName>
    </submittedName>
</protein>
<dbReference type="RefSeq" id="WP_122627062.1">
    <property type="nucleotide sequence ID" value="NZ_UPPP01000061.1"/>
</dbReference>
<dbReference type="AlphaFoldDB" id="A0A498R3W8"/>
<organism evidence="2 3">
    <name type="scientific">Lucifera butyrica</name>
    <dbReference type="NCBI Taxonomy" id="1351585"/>
    <lineage>
        <taxon>Bacteria</taxon>
        <taxon>Bacillati</taxon>
        <taxon>Bacillota</taxon>
        <taxon>Negativicutes</taxon>
        <taxon>Veillonellales</taxon>
        <taxon>Veillonellaceae</taxon>
        <taxon>Lucifera</taxon>
    </lineage>
</organism>